<protein>
    <submittedName>
        <fullName evidence="3">Uncharacterized protein</fullName>
    </submittedName>
</protein>
<sequence>MSDTIKMSVPGELAELLVTEGHATPTRGRRSSQWGLDGDFIGGTATVIALLQAPQTIAYLAGAIRSLASRRRAGRTTDDRTRMYVEAIGPHGQIRFDGEATVEEIERLLRRTILPAHSAVPGEGAAPAQAPALDTDAV</sequence>
<keyword evidence="2" id="KW-1133">Transmembrane helix</keyword>
<dbReference type="RefSeq" id="WP_191870255.1">
    <property type="nucleotide sequence ID" value="NZ_BMRU01000081.1"/>
</dbReference>
<dbReference type="EMBL" id="BNDV01000008">
    <property type="protein sequence ID" value="GHI14437.1"/>
    <property type="molecule type" value="Genomic_DNA"/>
</dbReference>
<gene>
    <name evidence="3" type="ORF">Scinn_39000</name>
</gene>
<feature type="compositionally biased region" description="Low complexity" evidence="1">
    <location>
        <begin position="119"/>
        <end position="132"/>
    </location>
</feature>
<dbReference type="Proteomes" id="UP000660554">
    <property type="component" value="Unassembled WGS sequence"/>
</dbReference>
<keyword evidence="2" id="KW-0472">Membrane</keyword>
<evidence type="ECO:0000313" key="4">
    <source>
        <dbReference type="Proteomes" id="UP000660554"/>
    </source>
</evidence>
<evidence type="ECO:0000313" key="3">
    <source>
        <dbReference type="EMBL" id="GHI14437.1"/>
    </source>
</evidence>
<proteinExistence type="predicted"/>
<feature type="region of interest" description="Disordered" evidence="1">
    <location>
        <begin position="119"/>
        <end position="138"/>
    </location>
</feature>
<comment type="caution">
    <text evidence="3">The sequence shown here is derived from an EMBL/GenBank/DDBJ whole genome shotgun (WGS) entry which is preliminary data.</text>
</comment>
<keyword evidence="4" id="KW-1185">Reference proteome</keyword>
<evidence type="ECO:0000256" key="2">
    <source>
        <dbReference type="SAM" id="Phobius"/>
    </source>
</evidence>
<organism evidence="3 4">
    <name type="scientific">Streptomyces virginiae</name>
    <name type="common">Streptomyces cinnamonensis</name>
    <dbReference type="NCBI Taxonomy" id="1961"/>
    <lineage>
        <taxon>Bacteria</taxon>
        <taxon>Bacillati</taxon>
        <taxon>Actinomycetota</taxon>
        <taxon>Actinomycetes</taxon>
        <taxon>Kitasatosporales</taxon>
        <taxon>Streptomycetaceae</taxon>
        <taxon>Streptomyces</taxon>
    </lineage>
</organism>
<name>A0ABQ3NNS8_STRVG</name>
<feature type="transmembrane region" description="Helical" evidence="2">
    <location>
        <begin position="40"/>
        <end position="62"/>
    </location>
</feature>
<evidence type="ECO:0000256" key="1">
    <source>
        <dbReference type="SAM" id="MobiDB-lite"/>
    </source>
</evidence>
<accession>A0ABQ3NNS8</accession>
<reference evidence="4" key="1">
    <citation type="submission" date="2020-09" db="EMBL/GenBank/DDBJ databases">
        <title>Whole genome shotgun sequence of Streptomyces cinnamonensis NBRC 15873.</title>
        <authorList>
            <person name="Komaki H."/>
            <person name="Tamura T."/>
        </authorList>
    </citation>
    <scope>NUCLEOTIDE SEQUENCE [LARGE SCALE GENOMIC DNA]</scope>
    <source>
        <strain evidence="4">NBRC 15873</strain>
    </source>
</reference>
<dbReference type="GeneID" id="86952161"/>
<keyword evidence="2" id="KW-0812">Transmembrane</keyword>